<dbReference type="Gene3D" id="3.30.1130.10">
    <property type="match status" value="1"/>
</dbReference>
<dbReference type="UniPathway" id="UPA00077">
    <property type="reaction ID" value="UER00154"/>
</dbReference>
<dbReference type="RefSeq" id="WP_092719101.1">
    <property type="nucleotide sequence ID" value="NZ_FMBK01000005.1"/>
</dbReference>
<dbReference type="NCBIfam" id="TIGR00526">
    <property type="entry name" value="folB_dom"/>
    <property type="match status" value="1"/>
</dbReference>
<comment type="similarity">
    <text evidence="3 6">Belongs to the DHNA family.</text>
</comment>
<gene>
    <name evidence="8" type="ORF">GA0116959_105119</name>
</gene>
<dbReference type="Pfam" id="PF02152">
    <property type="entry name" value="FolB"/>
    <property type="match status" value="1"/>
</dbReference>
<dbReference type="EC" id="4.1.2.25" evidence="6"/>
<accession>A0A1C4GU46</accession>
<reference evidence="8 9" key="1">
    <citation type="submission" date="2016-08" db="EMBL/GenBank/DDBJ databases">
        <authorList>
            <person name="Seilhamer J.J."/>
        </authorList>
    </citation>
    <scope>NUCLEOTIDE SEQUENCE [LARGE SCALE GENOMIC DNA]</scope>
    <source>
        <strain evidence="8 9">ANC 4874</strain>
    </source>
</reference>
<evidence type="ECO:0000313" key="8">
    <source>
        <dbReference type="EMBL" id="SCC71700.1"/>
    </source>
</evidence>
<dbReference type="EMBL" id="FMBK01000005">
    <property type="protein sequence ID" value="SCC71700.1"/>
    <property type="molecule type" value="Genomic_DNA"/>
</dbReference>
<dbReference type="NCBIfam" id="TIGR00525">
    <property type="entry name" value="folB"/>
    <property type="match status" value="1"/>
</dbReference>
<evidence type="ECO:0000256" key="3">
    <source>
        <dbReference type="ARBA" id="ARBA00005708"/>
    </source>
</evidence>
<dbReference type="GO" id="GO:0046654">
    <property type="term" value="P:tetrahydrofolate biosynthetic process"/>
    <property type="evidence" value="ECO:0007669"/>
    <property type="project" value="UniProtKB-UniRule"/>
</dbReference>
<dbReference type="PANTHER" id="PTHR42844">
    <property type="entry name" value="DIHYDRONEOPTERIN ALDOLASE 1-RELATED"/>
    <property type="match status" value="1"/>
</dbReference>
<comment type="catalytic activity">
    <reaction evidence="1 6">
        <text>7,8-dihydroneopterin = 6-hydroxymethyl-7,8-dihydropterin + glycolaldehyde</text>
        <dbReference type="Rhea" id="RHEA:10540"/>
        <dbReference type="ChEBI" id="CHEBI:17001"/>
        <dbReference type="ChEBI" id="CHEBI:17071"/>
        <dbReference type="ChEBI" id="CHEBI:44841"/>
        <dbReference type="EC" id="4.1.2.25"/>
    </reaction>
</comment>
<dbReference type="InterPro" id="IPR006157">
    <property type="entry name" value="FolB_dom"/>
</dbReference>
<dbReference type="Proteomes" id="UP000243661">
    <property type="component" value="Unassembled WGS sequence"/>
</dbReference>
<proteinExistence type="inferred from homology"/>
<evidence type="ECO:0000256" key="2">
    <source>
        <dbReference type="ARBA" id="ARBA00005013"/>
    </source>
</evidence>
<evidence type="ECO:0000256" key="4">
    <source>
        <dbReference type="ARBA" id="ARBA00022909"/>
    </source>
</evidence>
<dbReference type="GO" id="GO:0046656">
    <property type="term" value="P:folic acid biosynthetic process"/>
    <property type="evidence" value="ECO:0007669"/>
    <property type="project" value="UniProtKB-UniRule"/>
</dbReference>
<dbReference type="AlphaFoldDB" id="A0A1C4GU46"/>
<evidence type="ECO:0000256" key="6">
    <source>
        <dbReference type="RuleBase" id="RU362079"/>
    </source>
</evidence>
<keyword evidence="4 6" id="KW-0289">Folate biosynthesis</keyword>
<dbReference type="InterPro" id="IPR006156">
    <property type="entry name" value="Dihydroneopterin_aldolase"/>
</dbReference>
<dbReference type="InterPro" id="IPR043133">
    <property type="entry name" value="GTP-CH-I_C/QueF"/>
</dbReference>
<dbReference type="SMART" id="SM00905">
    <property type="entry name" value="FolB"/>
    <property type="match status" value="1"/>
</dbReference>
<dbReference type="CDD" id="cd00534">
    <property type="entry name" value="DHNA_DHNTPE"/>
    <property type="match status" value="1"/>
</dbReference>
<evidence type="ECO:0000313" key="9">
    <source>
        <dbReference type="Proteomes" id="UP000243661"/>
    </source>
</evidence>
<comment type="function">
    <text evidence="6">Catalyzes the conversion of 7,8-dihydroneopterin to 6-hydroxymethyl-7,8-dihydropterin.</text>
</comment>
<dbReference type="PANTHER" id="PTHR42844:SF1">
    <property type="entry name" value="DIHYDRONEOPTERIN ALDOLASE 1-RELATED"/>
    <property type="match status" value="1"/>
</dbReference>
<sequence>MDAIIIEGLKIDTVVGCFNWERQIIQPLMLDLIIQTSLEQASNSDKLEHTLNYAEICEISTKVIQKKQPELIEHAAKLVLNTLFTTFPRIESIMITVRKPAIIAQANSVGIRLERHRNDIRLSSGE</sequence>
<name>A0A1C4GU46_9GAMM</name>
<dbReference type="GO" id="GO:0004150">
    <property type="term" value="F:dihydroneopterin aldolase activity"/>
    <property type="evidence" value="ECO:0007669"/>
    <property type="project" value="UniProtKB-UniRule"/>
</dbReference>
<dbReference type="GO" id="GO:0005737">
    <property type="term" value="C:cytoplasm"/>
    <property type="evidence" value="ECO:0007669"/>
    <property type="project" value="TreeGrafter"/>
</dbReference>
<comment type="pathway">
    <text evidence="2 6">Cofactor biosynthesis; tetrahydrofolate biosynthesis; 2-amino-4-hydroxy-6-hydroxymethyl-7,8-dihydropteridine diphosphate from 7,8-dihydroneopterin triphosphate: step 3/4.</text>
</comment>
<dbReference type="OrthoDB" id="9810587at2"/>
<evidence type="ECO:0000256" key="1">
    <source>
        <dbReference type="ARBA" id="ARBA00001353"/>
    </source>
</evidence>
<protein>
    <recommendedName>
        <fullName evidence="6">7,8-dihydroneopterin aldolase</fullName>
        <ecNumber evidence="6">4.1.2.25</ecNumber>
    </recommendedName>
</protein>
<keyword evidence="5 6" id="KW-0456">Lyase</keyword>
<evidence type="ECO:0000256" key="5">
    <source>
        <dbReference type="ARBA" id="ARBA00023239"/>
    </source>
</evidence>
<organism evidence="8 9">
    <name type="scientific">Acinetobacter albensis</name>
    <dbReference type="NCBI Taxonomy" id="1673609"/>
    <lineage>
        <taxon>Bacteria</taxon>
        <taxon>Pseudomonadati</taxon>
        <taxon>Pseudomonadota</taxon>
        <taxon>Gammaproteobacteria</taxon>
        <taxon>Moraxellales</taxon>
        <taxon>Moraxellaceae</taxon>
        <taxon>Acinetobacter</taxon>
    </lineage>
</organism>
<dbReference type="SUPFAM" id="SSF55620">
    <property type="entry name" value="Tetrahydrobiopterin biosynthesis enzymes-like"/>
    <property type="match status" value="1"/>
</dbReference>
<evidence type="ECO:0000259" key="7">
    <source>
        <dbReference type="SMART" id="SM00905"/>
    </source>
</evidence>
<feature type="domain" description="Dihydroneopterin aldolase/epimerase" evidence="7">
    <location>
        <begin position="4"/>
        <end position="115"/>
    </location>
</feature>